<gene>
    <name evidence="2" type="ORF">FJY68_12910</name>
</gene>
<dbReference type="InterPro" id="IPR038595">
    <property type="entry name" value="LOR_sf"/>
</dbReference>
<dbReference type="EMBL" id="VGIR01000124">
    <property type="protein sequence ID" value="MBM3332724.1"/>
    <property type="molecule type" value="Genomic_DNA"/>
</dbReference>
<organism evidence="2 3">
    <name type="scientific">candidate division WOR-3 bacterium</name>
    <dbReference type="NCBI Taxonomy" id="2052148"/>
    <lineage>
        <taxon>Bacteria</taxon>
        <taxon>Bacteria division WOR-3</taxon>
    </lineage>
</organism>
<dbReference type="InterPro" id="IPR025659">
    <property type="entry name" value="Tubby-like_C"/>
</dbReference>
<evidence type="ECO:0000313" key="2">
    <source>
        <dbReference type="EMBL" id="MBM3332724.1"/>
    </source>
</evidence>
<dbReference type="Gene3D" id="2.40.160.200">
    <property type="entry name" value="LURP1-related"/>
    <property type="match status" value="1"/>
</dbReference>
<sequence length="183" mass="21429">MSLAKRREFLMRERLFSLWDKVEVMDPATQGVVGHFQKKLFTFRTQYRLQEPLGDIELFVQQKLLAWRPTYKFFRGNLAGEPEEVGFLGILRRGFFAFYPHYWFESPDGTRRFEVNGDFFGLTYDIVEGGRSIGSVSKKFWAIRDTYGLRIEPSVPDQTALLLLGAVMVIHAIHEKRERRSRG</sequence>
<comment type="caution">
    <text evidence="2">The sequence shown here is derived from an EMBL/GenBank/DDBJ whole genome shotgun (WGS) entry which is preliminary data.</text>
</comment>
<proteinExistence type="inferred from homology"/>
<evidence type="ECO:0000256" key="1">
    <source>
        <dbReference type="ARBA" id="ARBA00005437"/>
    </source>
</evidence>
<dbReference type="Proteomes" id="UP000779900">
    <property type="component" value="Unassembled WGS sequence"/>
</dbReference>
<name>A0A937XJZ3_UNCW3</name>
<protein>
    <submittedName>
        <fullName evidence="2">Uncharacterized protein</fullName>
    </submittedName>
</protein>
<dbReference type="Pfam" id="PF04525">
    <property type="entry name" value="LOR"/>
    <property type="match status" value="1"/>
</dbReference>
<dbReference type="InterPro" id="IPR007612">
    <property type="entry name" value="LOR"/>
</dbReference>
<evidence type="ECO:0000313" key="3">
    <source>
        <dbReference type="Proteomes" id="UP000779900"/>
    </source>
</evidence>
<comment type="similarity">
    <text evidence="1">Belongs to the LOR family.</text>
</comment>
<reference evidence="2" key="1">
    <citation type="submission" date="2019-03" db="EMBL/GenBank/DDBJ databases">
        <title>Lake Tanganyika Metagenome-Assembled Genomes (MAGs).</title>
        <authorList>
            <person name="Tran P."/>
        </authorList>
    </citation>
    <scope>NUCLEOTIDE SEQUENCE</scope>
    <source>
        <strain evidence="2">K_DeepCast_150m_m2_040</strain>
    </source>
</reference>
<accession>A0A937XJZ3</accession>
<dbReference type="AlphaFoldDB" id="A0A937XJZ3"/>
<dbReference type="SUPFAM" id="SSF54518">
    <property type="entry name" value="Tubby C-terminal domain-like"/>
    <property type="match status" value="1"/>
</dbReference>